<sequence length="71" mass="7960">MGIKPRDRGYFPSTSSVEQHESTSERISFPDAPGNRVEELSRGICVPLLVGILLKMTRSRSNSSRGERVRQ</sequence>
<proteinExistence type="predicted"/>
<protein>
    <submittedName>
        <fullName evidence="2">Uncharacterized protein</fullName>
    </submittedName>
</protein>
<feature type="region of interest" description="Disordered" evidence="1">
    <location>
        <begin position="1"/>
        <end position="35"/>
    </location>
</feature>
<accession>A0AAV6HWR1</accession>
<keyword evidence="3" id="KW-1185">Reference proteome</keyword>
<evidence type="ECO:0000256" key="1">
    <source>
        <dbReference type="SAM" id="MobiDB-lite"/>
    </source>
</evidence>
<dbReference type="AlphaFoldDB" id="A0AAV6HWR1"/>
<evidence type="ECO:0000313" key="3">
    <source>
        <dbReference type="Proteomes" id="UP000823749"/>
    </source>
</evidence>
<dbReference type="EMBL" id="JACTNZ010000013">
    <property type="protein sequence ID" value="KAG5516951.1"/>
    <property type="molecule type" value="Genomic_DNA"/>
</dbReference>
<comment type="caution">
    <text evidence="2">The sequence shown here is derived from an EMBL/GenBank/DDBJ whole genome shotgun (WGS) entry which is preliminary data.</text>
</comment>
<dbReference type="Proteomes" id="UP000823749">
    <property type="component" value="Chromosome 13"/>
</dbReference>
<name>A0AAV6HWR1_9ERIC</name>
<organism evidence="2 3">
    <name type="scientific">Rhododendron griersonianum</name>
    <dbReference type="NCBI Taxonomy" id="479676"/>
    <lineage>
        <taxon>Eukaryota</taxon>
        <taxon>Viridiplantae</taxon>
        <taxon>Streptophyta</taxon>
        <taxon>Embryophyta</taxon>
        <taxon>Tracheophyta</taxon>
        <taxon>Spermatophyta</taxon>
        <taxon>Magnoliopsida</taxon>
        <taxon>eudicotyledons</taxon>
        <taxon>Gunneridae</taxon>
        <taxon>Pentapetalae</taxon>
        <taxon>asterids</taxon>
        <taxon>Ericales</taxon>
        <taxon>Ericaceae</taxon>
        <taxon>Ericoideae</taxon>
        <taxon>Rhodoreae</taxon>
        <taxon>Rhododendron</taxon>
    </lineage>
</organism>
<gene>
    <name evidence="2" type="ORF">RHGRI_037626</name>
</gene>
<reference evidence="2 3" key="1">
    <citation type="submission" date="2020-08" db="EMBL/GenBank/DDBJ databases">
        <title>Plant Genome Project.</title>
        <authorList>
            <person name="Zhang R.-G."/>
        </authorList>
    </citation>
    <scope>NUCLEOTIDE SEQUENCE [LARGE SCALE GENOMIC DNA]</scope>
    <source>
        <strain evidence="2">WSP0</strain>
        <tissue evidence="2">Leaf</tissue>
    </source>
</reference>
<evidence type="ECO:0000313" key="2">
    <source>
        <dbReference type="EMBL" id="KAG5516951.1"/>
    </source>
</evidence>